<keyword evidence="3" id="KW-1185">Reference proteome</keyword>
<dbReference type="SUPFAM" id="SSF54001">
    <property type="entry name" value="Cysteine proteinases"/>
    <property type="match status" value="1"/>
</dbReference>
<organism evidence="2 3">
    <name type="scientific">Priestia taiwanensis</name>
    <dbReference type="NCBI Taxonomy" id="1347902"/>
    <lineage>
        <taxon>Bacteria</taxon>
        <taxon>Bacillati</taxon>
        <taxon>Bacillota</taxon>
        <taxon>Bacilli</taxon>
        <taxon>Bacillales</taxon>
        <taxon>Bacillaceae</taxon>
        <taxon>Priestia</taxon>
    </lineage>
</organism>
<proteinExistence type="inferred from homology"/>
<name>A0A917AYW5_9BACI</name>
<dbReference type="Proteomes" id="UP000605259">
    <property type="component" value="Unassembled WGS sequence"/>
</dbReference>
<reference evidence="2" key="2">
    <citation type="submission" date="2020-09" db="EMBL/GenBank/DDBJ databases">
        <authorList>
            <person name="Sun Q."/>
            <person name="Zhou Y."/>
        </authorList>
    </citation>
    <scope>NUCLEOTIDE SEQUENCE</scope>
    <source>
        <strain evidence="2">CGMCC 1.12698</strain>
    </source>
</reference>
<dbReference type="Pfam" id="PF00797">
    <property type="entry name" value="Acetyltransf_2"/>
    <property type="match status" value="1"/>
</dbReference>
<dbReference type="InterPro" id="IPR038765">
    <property type="entry name" value="Papain-like_cys_pep_sf"/>
</dbReference>
<accession>A0A917AYW5</accession>
<protein>
    <recommendedName>
        <fullName evidence="4">Arylamine N-acetyltransferase</fullName>
    </recommendedName>
</protein>
<evidence type="ECO:0000256" key="1">
    <source>
        <dbReference type="ARBA" id="ARBA00006547"/>
    </source>
</evidence>
<dbReference type="EMBL" id="BMFK01000006">
    <property type="protein sequence ID" value="GGE83376.1"/>
    <property type="molecule type" value="Genomic_DNA"/>
</dbReference>
<evidence type="ECO:0000313" key="2">
    <source>
        <dbReference type="EMBL" id="GGE83376.1"/>
    </source>
</evidence>
<reference evidence="2" key="1">
    <citation type="journal article" date="2014" name="Int. J. Syst. Evol. Microbiol.">
        <title>Complete genome sequence of Corynebacterium casei LMG S-19264T (=DSM 44701T), isolated from a smear-ripened cheese.</title>
        <authorList>
            <consortium name="US DOE Joint Genome Institute (JGI-PGF)"/>
            <person name="Walter F."/>
            <person name="Albersmeier A."/>
            <person name="Kalinowski J."/>
            <person name="Ruckert C."/>
        </authorList>
    </citation>
    <scope>NUCLEOTIDE SEQUENCE</scope>
    <source>
        <strain evidence="2">CGMCC 1.12698</strain>
    </source>
</reference>
<gene>
    <name evidence="2" type="ORF">GCM10007140_36130</name>
</gene>
<comment type="caution">
    <text evidence="2">The sequence shown here is derived from an EMBL/GenBank/DDBJ whole genome shotgun (WGS) entry which is preliminary data.</text>
</comment>
<dbReference type="Gene3D" id="3.30.2140.20">
    <property type="match status" value="1"/>
</dbReference>
<sequence length="262" mass="31098">MNPVTHQFLAFLQLEKKEPTLPYLHELIREHQLRVRWENITKIVDWEKGNESGNFLPSMETYVDRITTKGYGGTCWSVAVGFHWLLDNLGFDVQYIYMDPGHLCLRVNLEQSYYVDVGYCAPLFHAYPLYESFTTQNVRETFEYTIVNDKEIHVVRTPGPTKTLNPVSRNFDDLIPLIEKSNRWGTSPMFQEIRIFGYINNMLTSITGNKLKQYREHETYEKELTNEEMTYWIKDEFQMDMDMYKEAIRLFNKYFVPSDTTS</sequence>
<dbReference type="RefSeq" id="WP_188389909.1">
    <property type="nucleotide sequence ID" value="NZ_BMFK01000006.1"/>
</dbReference>
<dbReference type="InterPro" id="IPR001447">
    <property type="entry name" value="Arylamine_N-AcTrfase"/>
</dbReference>
<evidence type="ECO:0000313" key="3">
    <source>
        <dbReference type="Proteomes" id="UP000605259"/>
    </source>
</evidence>
<dbReference type="GO" id="GO:0016407">
    <property type="term" value="F:acetyltransferase activity"/>
    <property type="evidence" value="ECO:0007669"/>
    <property type="project" value="InterPro"/>
</dbReference>
<dbReference type="AlphaFoldDB" id="A0A917AYW5"/>
<evidence type="ECO:0008006" key="4">
    <source>
        <dbReference type="Google" id="ProtNLM"/>
    </source>
</evidence>
<dbReference type="InterPro" id="IPR053710">
    <property type="entry name" value="Arylamine_NAT_domain_sf"/>
</dbReference>
<dbReference type="PANTHER" id="PTHR11786">
    <property type="entry name" value="N-HYDROXYARYLAMINE O-ACETYLTRANSFERASE"/>
    <property type="match status" value="1"/>
</dbReference>
<comment type="similarity">
    <text evidence="1">Belongs to the arylamine N-acetyltransferase family.</text>
</comment>
<dbReference type="PANTHER" id="PTHR11786:SF0">
    <property type="entry name" value="ARYLAMINE N-ACETYLTRANSFERASE 4-RELATED"/>
    <property type="match status" value="1"/>
</dbReference>